<proteinExistence type="predicted"/>
<sequence>MACIVASKGKMFCTQTKQLWEVTWRTVALITKKYCKSAAVHLTRHCEGSRAERIYSDWLWWILKGLPFNHLVSTGLPFNHLVSTGLPFNHLVSTGLPFNHLVSTRTSFQPPGEYIDFPFNHLVRVMDCFFNEGIKVFYRVSMAVVLLFYKHSSPQNSEWMAEILAKGVDSALNRFCKQLPVTPTKLLRTAFGIRALSSAYIQRVFVKTEMTQKSRQVITGSRQLVRSRSSDNLPTSQSQVNIQMMSRTLTIRELIWEHLMKEFLPWSREPMKADLPPRGVSEWFGLESKYKLACAIERTKLPTCPPVIKCLRFSSVSLVFLAMVVGGSSTRRPGAPARVSLLLVGGGGDGNWGLCLFCGCCSAKGSRSPGARVPSMGAFPIHNIRSQVLDQNELFALWSWLPVRITMYQPRLLYTTEEHGCSLTTFYVRVEMYEPTLLMIKTCNNEVFGAYCSSRWYERNLKDDHGNRQAYFGTGESFLFSLYPERAKYPWVGIDSSQDDPSLGHSAELFMAADTKMLTIGGGEGQAIWMDENIRFGKTDHCVTFNNPPLCESGDFEIRVLEVYGFVGV</sequence>
<accession>A0A7R9F2W9</accession>
<name>A0A7R9F2W9_9NEOP</name>
<evidence type="ECO:0000259" key="1">
    <source>
        <dbReference type="PROSITE" id="PS51886"/>
    </source>
</evidence>
<dbReference type="InterPro" id="IPR006571">
    <property type="entry name" value="TLDc_dom"/>
</dbReference>
<feature type="domain" description="TLDc" evidence="1">
    <location>
        <begin position="387"/>
        <end position="567"/>
    </location>
</feature>
<evidence type="ECO:0000313" key="2">
    <source>
        <dbReference type="EMBL" id="CAD7445731.1"/>
    </source>
</evidence>
<dbReference type="SMART" id="SM00584">
    <property type="entry name" value="TLDc"/>
    <property type="match status" value="1"/>
</dbReference>
<dbReference type="Gene3D" id="1.10.472.80">
    <property type="entry name" value="Ypt/Rab-GAP domain of gyp1p, domain 3"/>
    <property type="match status" value="1"/>
</dbReference>
<protein>
    <recommendedName>
        <fullName evidence="1">TLDc domain-containing protein</fullName>
    </recommendedName>
</protein>
<dbReference type="PANTHER" id="PTHR23354">
    <property type="entry name" value="NUCLEOLAR PROTEIN 7/ESTROGEN RECEPTOR COACTIVATOR-RELATED"/>
    <property type="match status" value="1"/>
</dbReference>
<dbReference type="PANTHER" id="PTHR23354:SF122">
    <property type="entry name" value="GTPASE-ACTIVATING PROTEIN SKYWALKER"/>
    <property type="match status" value="1"/>
</dbReference>
<gene>
    <name evidence="2" type="ORF">TBIB3V08_LOCUS8079</name>
</gene>
<dbReference type="PROSITE" id="PS51886">
    <property type="entry name" value="TLDC"/>
    <property type="match status" value="1"/>
</dbReference>
<dbReference type="AlphaFoldDB" id="A0A7R9F2W9"/>
<reference evidence="2" key="1">
    <citation type="submission" date="2020-11" db="EMBL/GenBank/DDBJ databases">
        <authorList>
            <person name="Tran Van P."/>
        </authorList>
    </citation>
    <scope>NUCLEOTIDE SEQUENCE</scope>
</reference>
<organism evidence="2">
    <name type="scientific">Timema bartmani</name>
    <dbReference type="NCBI Taxonomy" id="61472"/>
    <lineage>
        <taxon>Eukaryota</taxon>
        <taxon>Metazoa</taxon>
        <taxon>Ecdysozoa</taxon>
        <taxon>Arthropoda</taxon>
        <taxon>Hexapoda</taxon>
        <taxon>Insecta</taxon>
        <taxon>Pterygota</taxon>
        <taxon>Neoptera</taxon>
        <taxon>Polyneoptera</taxon>
        <taxon>Phasmatodea</taxon>
        <taxon>Timematodea</taxon>
        <taxon>Timematoidea</taxon>
        <taxon>Timematidae</taxon>
        <taxon>Timema</taxon>
    </lineage>
</organism>
<dbReference type="EMBL" id="OD567490">
    <property type="protein sequence ID" value="CAD7445731.1"/>
    <property type="molecule type" value="Genomic_DNA"/>
</dbReference>
<dbReference type="Pfam" id="PF07534">
    <property type="entry name" value="TLD"/>
    <property type="match status" value="1"/>
</dbReference>